<keyword evidence="9" id="KW-0406">Ion transport</keyword>
<evidence type="ECO:0000313" key="22">
    <source>
        <dbReference type="EMBL" id="ELU13670.1"/>
    </source>
</evidence>
<reference evidence="24" key="1">
    <citation type="submission" date="2012-12" db="EMBL/GenBank/DDBJ databases">
        <authorList>
            <person name="Hellsten U."/>
            <person name="Grimwood J."/>
            <person name="Chapman J.A."/>
            <person name="Shapiro H."/>
            <person name="Aerts A."/>
            <person name="Otillar R.P."/>
            <person name="Terry A.Y."/>
            <person name="Boore J.L."/>
            <person name="Simakov O."/>
            <person name="Marletaz F."/>
            <person name="Cho S.-J."/>
            <person name="Edsinger-Gonzales E."/>
            <person name="Havlak P."/>
            <person name="Kuo D.-H."/>
            <person name="Larsson T."/>
            <person name="Lv J."/>
            <person name="Arendt D."/>
            <person name="Savage R."/>
            <person name="Osoegawa K."/>
            <person name="de Jong P."/>
            <person name="Lindberg D.R."/>
            <person name="Seaver E.C."/>
            <person name="Weisblat D.A."/>
            <person name="Putnam N.H."/>
            <person name="Grigoriev I.V."/>
            <person name="Rokhsar D.S."/>
        </authorList>
    </citation>
    <scope>NUCLEOTIDE SEQUENCE</scope>
    <source>
        <strain evidence="24">I ESC-2004</strain>
    </source>
</reference>
<feature type="binding site" evidence="18">
    <location>
        <position position="327"/>
    </location>
    <ligand>
        <name>ATP</name>
        <dbReference type="ChEBI" id="CHEBI:30616"/>
        <note>ligand shared between two neighboring subunits of the homotrimer</note>
    </ligand>
</feature>
<keyword evidence="10 21" id="KW-0472">Membrane</keyword>
<keyword evidence="15" id="KW-0407">Ion channel</keyword>
<keyword evidence="13" id="KW-0325">Glycoprotein</keyword>
<feature type="disulfide bond" evidence="19">
    <location>
        <begin position="278"/>
        <end position="287"/>
    </location>
</feature>
<evidence type="ECO:0000313" key="24">
    <source>
        <dbReference type="Proteomes" id="UP000014760"/>
    </source>
</evidence>
<feature type="compositionally biased region" description="Polar residues" evidence="20">
    <location>
        <begin position="412"/>
        <end position="437"/>
    </location>
</feature>
<keyword evidence="14" id="KW-1071">Ligand-gated ion channel</keyword>
<evidence type="ECO:0000256" key="21">
    <source>
        <dbReference type="SAM" id="Phobius"/>
    </source>
</evidence>
<feature type="disulfide bond" evidence="19">
    <location>
        <begin position="129"/>
        <end position="179"/>
    </location>
</feature>
<dbReference type="GO" id="GO:0098794">
    <property type="term" value="C:postsynapse"/>
    <property type="evidence" value="ECO:0007669"/>
    <property type="project" value="GOC"/>
</dbReference>
<dbReference type="FunFam" id="1.10.287.940:FF:000010">
    <property type="entry name" value="P2X receptor E"/>
    <property type="match status" value="1"/>
</dbReference>
<evidence type="ECO:0000256" key="9">
    <source>
        <dbReference type="ARBA" id="ARBA00023065"/>
    </source>
</evidence>
<dbReference type="EnsemblMetazoa" id="CapteT169132">
    <property type="protein sequence ID" value="CapteP169132"/>
    <property type="gene ID" value="CapteG169132"/>
</dbReference>
<dbReference type="PANTHER" id="PTHR10125">
    <property type="entry name" value="P2X PURINOCEPTOR"/>
    <property type="match status" value="1"/>
</dbReference>
<evidence type="ECO:0000256" key="16">
    <source>
        <dbReference type="ARBA" id="ARBA00036239"/>
    </source>
</evidence>
<dbReference type="GO" id="GO:0033198">
    <property type="term" value="P:response to ATP"/>
    <property type="evidence" value="ECO:0007669"/>
    <property type="project" value="InterPro"/>
</dbReference>
<dbReference type="InterPro" id="IPR027309">
    <property type="entry name" value="P2X_extracellular_dom_sf"/>
</dbReference>
<evidence type="ECO:0000256" key="13">
    <source>
        <dbReference type="ARBA" id="ARBA00023180"/>
    </source>
</evidence>
<reference evidence="22 24" key="2">
    <citation type="journal article" date="2013" name="Nature">
        <title>Insights into bilaterian evolution from three spiralian genomes.</title>
        <authorList>
            <person name="Simakov O."/>
            <person name="Marletaz F."/>
            <person name="Cho S.J."/>
            <person name="Edsinger-Gonzales E."/>
            <person name="Havlak P."/>
            <person name="Hellsten U."/>
            <person name="Kuo D.H."/>
            <person name="Larsson T."/>
            <person name="Lv J."/>
            <person name="Arendt D."/>
            <person name="Savage R."/>
            <person name="Osoegawa K."/>
            <person name="de Jong P."/>
            <person name="Grimwood J."/>
            <person name="Chapman J.A."/>
            <person name="Shapiro H."/>
            <person name="Aerts A."/>
            <person name="Otillar R.P."/>
            <person name="Terry A.Y."/>
            <person name="Boore J.L."/>
            <person name="Grigoriev I.V."/>
            <person name="Lindberg D.R."/>
            <person name="Seaver E.C."/>
            <person name="Weisblat D.A."/>
            <person name="Putnam N.H."/>
            <person name="Rokhsar D.S."/>
        </authorList>
    </citation>
    <scope>NUCLEOTIDE SEQUENCE</scope>
    <source>
        <strain evidence="22 24">I ESC-2004</strain>
    </source>
</reference>
<comment type="subcellular location">
    <subcellularLocation>
        <location evidence="1">Cell membrane</location>
        <topology evidence="1">Multi-pass membrane protein</topology>
    </subcellularLocation>
</comment>
<evidence type="ECO:0000256" key="17">
    <source>
        <dbReference type="ARBA" id="ARBA00036634"/>
    </source>
</evidence>
<keyword evidence="6 18" id="KW-0547">Nucleotide-binding</keyword>
<feature type="binding site" evidence="18">
    <location>
        <begin position="74"/>
        <end position="76"/>
    </location>
    <ligand>
        <name>ATP</name>
        <dbReference type="ChEBI" id="CHEBI:30616"/>
        <note>ligand shared between two neighboring subunits of the homotrimer</note>
    </ligand>
</feature>
<comment type="similarity">
    <text evidence="2">Belongs to the P2X receptor family.</text>
</comment>
<gene>
    <name evidence="22" type="ORF">CAPTEDRAFT_169132</name>
</gene>
<feature type="transmembrane region" description="Helical" evidence="21">
    <location>
        <begin position="353"/>
        <end position="375"/>
    </location>
</feature>
<evidence type="ECO:0000256" key="5">
    <source>
        <dbReference type="ARBA" id="ARBA00022692"/>
    </source>
</evidence>
<feature type="binding site" evidence="18">
    <location>
        <begin position="308"/>
        <end position="310"/>
    </location>
    <ligand>
        <name>ATP</name>
        <dbReference type="ChEBI" id="CHEBI:30616"/>
        <note>ligand shared between two neighboring subunits of the homotrimer</note>
    </ligand>
</feature>
<dbReference type="PRINTS" id="PR01307">
    <property type="entry name" value="P2XRECEPTOR"/>
</dbReference>
<evidence type="ECO:0000256" key="10">
    <source>
        <dbReference type="ARBA" id="ARBA00023136"/>
    </source>
</evidence>
<dbReference type="Gene3D" id="2.60.490.10">
    <property type="entry name" value="atp-gated p2x4 ion channel domain"/>
    <property type="match status" value="1"/>
</dbReference>
<dbReference type="PRINTS" id="PR01309">
    <property type="entry name" value="P2X2RECEPTOR"/>
</dbReference>
<dbReference type="Pfam" id="PF00864">
    <property type="entry name" value="P2X_receptor"/>
    <property type="match status" value="1"/>
</dbReference>
<keyword evidence="8 21" id="KW-1133">Transmembrane helix</keyword>
<dbReference type="GO" id="GO:0005524">
    <property type="term" value="F:ATP binding"/>
    <property type="evidence" value="ECO:0007669"/>
    <property type="project" value="UniProtKB-KW"/>
</dbReference>
<dbReference type="Proteomes" id="UP000014760">
    <property type="component" value="Unassembled WGS sequence"/>
</dbReference>
<feature type="disulfide bond" evidence="19">
    <location>
        <begin position="232"/>
        <end position="244"/>
    </location>
</feature>
<dbReference type="InterPro" id="IPR003045">
    <property type="entry name" value="P2X2_purnocptor"/>
</dbReference>
<dbReference type="EMBL" id="AMQN01000731">
    <property type="status" value="NOT_ANNOTATED_CDS"/>
    <property type="molecule type" value="Genomic_DNA"/>
</dbReference>
<evidence type="ECO:0000256" key="6">
    <source>
        <dbReference type="ARBA" id="ARBA00022741"/>
    </source>
</evidence>
<dbReference type="PANTHER" id="PTHR10125:SF31">
    <property type="entry name" value="P2X RECEPTOR E"/>
    <property type="match status" value="1"/>
</dbReference>
<dbReference type="FunFam" id="2.60.490.10:FF:000001">
    <property type="entry name" value="P2X purinoceptor"/>
    <property type="match status" value="1"/>
</dbReference>
<dbReference type="InterPro" id="IPR001429">
    <property type="entry name" value="P2X_purnocptor"/>
</dbReference>
<comment type="catalytic activity">
    <reaction evidence="16">
        <text>Na(+)(in) = Na(+)(out)</text>
        <dbReference type="Rhea" id="RHEA:34963"/>
        <dbReference type="ChEBI" id="CHEBI:29101"/>
    </reaction>
</comment>
<evidence type="ECO:0000256" key="3">
    <source>
        <dbReference type="ARBA" id="ARBA00022448"/>
    </source>
</evidence>
<comment type="catalytic activity">
    <reaction evidence="17">
        <text>Ca(2+)(in) = Ca(2+)(out)</text>
        <dbReference type="Rhea" id="RHEA:29671"/>
        <dbReference type="ChEBI" id="CHEBI:29108"/>
    </reaction>
</comment>
<dbReference type="STRING" id="283909.R7VDE3"/>
<accession>R7VDE3</accession>
<evidence type="ECO:0000256" key="4">
    <source>
        <dbReference type="ARBA" id="ARBA00022475"/>
    </source>
</evidence>
<keyword evidence="12" id="KW-0675">Receptor</keyword>
<evidence type="ECO:0000256" key="2">
    <source>
        <dbReference type="ARBA" id="ARBA00009848"/>
    </source>
</evidence>
<evidence type="ECO:0000256" key="1">
    <source>
        <dbReference type="ARBA" id="ARBA00004651"/>
    </source>
</evidence>
<name>R7VDE3_CAPTE</name>
<keyword evidence="7 18" id="KW-0067">ATP-binding</keyword>
<keyword evidence="5 21" id="KW-0812">Transmembrane</keyword>
<organism evidence="22">
    <name type="scientific">Capitella teleta</name>
    <name type="common">Polychaete worm</name>
    <dbReference type="NCBI Taxonomy" id="283909"/>
    <lineage>
        <taxon>Eukaryota</taxon>
        <taxon>Metazoa</taxon>
        <taxon>Spiralia</taxon>
        <taxon>Lophotrochozoa</taxon>
        <taxon>Annelida</taxon>
        <taxon>Polychaeta</taxon>
        <taxon>Sedentaria</taxon>
        <taxon>Scolecida</taxon>
        <taxon>Capitellidae</taxon>
        <taxon>Capitella</taxon>
    </lineage>
</organism>
<evidence type="ECO:0000256" key="15">
    <source>
        <dbReference type="ARBA" id="ARBA00023303"/>
    </source>
</evidence>
<dbReference type="NCBIfam" id="TIGR00863">
    <property type="entry name" value="P2X"/>
    <property type="match status" value="1"/>
</dbReference>
<evidence type="ECO:0000256" key="7">
    <source>
        <dbReference type="ARBA" id="ARBA00022840"/>
    </source>
</evidence>
<dbReference type="GO" id="GO:0001614">
    <property type="term" value="F:purinergic nucleotide receptor activity"/>
    <property type="evidence" value="ECO:0007669"/>
    <property type="project" value="InterPro"/>
</dbReference>
<keyword evidence="3" id="KW-0813">Transport</keyword>
<keyword evidence="11 19" id="KW-1015">Disulfide bond</keyword>
<evidence type="ECO:0000256" key="18">
    <source>
        <dbReference type="PIRSR" id="PIRSR005713-1"/>
    </source>
</evidence>
<dbReference type="GO" id="GO:0070588">
    <property type="term" value="P:calcium ion transmembrane transport"/>
    <property type="evidence" value="ECO:0007669"/>
    <property type="project" value="TreeGrafter"/>
</dbReference>
<evidence type="ECO:0000256" key="14">
    <source>
        <dbReference type="ARBA" id="ARBA00023286"/>
    </source>
</evidence>
<dbReference type="HOGENOM" id="CLU_034469_2_0_1"/>
<evidence type="ECO:0000256" key="11">
    <source>
        <dbReference type="ARBA" id="ARBA00023157"/>
    </source>
</evidence>
<keyword evidence="24" id="KW-1185">Reference proteome</keyword>
<dbReference type="PIRSF" id="PIRSF005713">
    <property type="entry name" value="P2X_purinoceptor"/>
    <property type="match status" value="1"/>
</dbReference>
<dbReference type="EMBL" id="KB295062">
    <property type="protein sequence ID" value="ELU13670.1"/>
    <property type="molecule type" value="Genomic_DNA"/>
</dbReference>
<feature type="disulfide bond" evidence="19">
    <location>
        <begin position="146"/>
        <end position="173"/>
    </location>
</feature>
<dbReference type="Gene3D" id="1.10.287.940">
    <property type="entry name" value="atp-gated p2x4 ion channel"/>
    <property type="match status" value="1"/>
</dbReference>
<evidence type="ECO:0000256" key="19">
    <source>
        <dbReference type="PIRSR" id="PIRSR005713-2"/>
    </source>
</evidence>
<protein>
    <submittedName>
        <fullName evidence="22 23">Uncharacterized protein</fullName>
    </submittedName>
</protein>
<dbReference type="OMA" id="NNCVPGY"/>
<proteinExistence type="inferred from homology"/>
<dbReference type="OrthoDB" id="494673at2759"/>
<feature type="region of interest" description="Disordered" evidence="20">
    <location>
        <begin position="410"/>
        <end position="458"/>
    </location>
</feature>
<reference evidence="23" key="3">
    <citation type="submission" date="2015-06" db="UniProtKB">
        <authorList>
            <consortium name="EnsemblMetazoa"/>
        </authorList>
    </citation>
    <scope>IDENTIFICATION</scope>
</reference>
<evidence type="ECO:0000256" key="8">
    <source>
        <dbReference type="ARBA" id="ARBA00022989"/>
    </source>
</evidence>
<dbReference type="AlphaFoldDB" id="R7VDE3"/>
<evidence type="ECO:0000313" key="23">
    <source>
        <dbReference type="EnsemblMetazoa" id="CapteP169132"/>
    </source>
</evidence>
<sequence length="458" mass="51246">MADAGQVVKGGFLRAIGVFFEYDTPKIVHIRSKKVGVINRLIQIVILTYIIGYAIVYQKGYQDFENVESAATIKVKGVLYPDSKKLNVSIPGVTDRIWDAADYVVPPQENDAFFVTTNVVFTRQEQGSCSEDPTMPDVICNSTKDCPAGESVVNGNGVRTGQCTNFNETLKTCEIYAWCPVENDTLPLKDKALLEDSKKFTVLIKNNIEFPKFKVQRRNILDDQDPEYLQSCRYNSKSETDRLCPIFELGVIVSEAGQHYSKVAVKGGVFAININWKCDLDHSIDRCLPQYTFSRLDREEAKIAKGWNFRYANYYEEAGNSTRDLIKAYGLRFVIKVTGEAGKFSVVPLLLNLGSGLGLLAIATVLCDLVVLYILKKGPFYQDKKYLNVVDEDAFHGFVEVLDSDVEDNRSEQSGILNSGSQGHQRSYDATSQSTPQTDEDSSVKNRRPGQYARLDAD</sequence>
<feature type="binding site" evidence="18">
    <location>
        <position position="201"/>
    </location>
    <ligand>
        <name>ATP</name>
        <dbReference type="ChEBI" id="CHEBI:30616"/>
        <note>ligand shared between two neighboring subunits of the homotrimer</note>
    </ligand>
</feature>
<feature type="disulfide bond" evidence="19">
    <location>
        <begin position="140"/>
        <end position="163"/>
    </location>
</feature>
<dbReference type="GO" id="GO:0005886">
    <property type="term" value="C:plasma membrane"/>
    <property type="evidence" value="ECO:0007669"/>
    <property type="project" value="UniProtKB-SubCell"/>
</dbReference>
<dbReference type="GO" id="GO:0004931">
    <property type="term" value="F:extracellularly ATP-gated monoatomic cation channel activity"/>
    <property type="evidence" value="ECO:0007669"/>
    <property type="project" value="InterPro"/>
</dbReference>
<keyword evidence="4" id="KW-1003">Cell membrane</keyword>
<dbReference type="InterPro" id="IPR059116">
    <property type="entry name" value="P2X_receptor"/>
</dbReference>
<evidence type="ECO:0000256" key="12">
    <source>
        <dbReference type="ARBA" id="ARBA00023170"/>
    </source>
</evidence>
<feature type="transmembrane region" description="Helical" evidence="21">
    <location>
        <begin position="37"/>
        <end position="56"/>
    </location>
</feature>
<evidence type="ECO:0000256" key="20">
    <source>
        <dbReference type="SAM" id="MobiDB-lite"/>
    </source>
</evidence>